<dbReference type="PROSITE" id="PS50076">
    <property type="entry name" value="DNAJ_2"/>
    <property type="match status" value="1"/>
</dbReference>
<dbReference type="EMBL" id="JACRDE010000543">
    <property type="protein sequence ID" value="MBI5251917.1"/>
    <property type="molecule type" value="Genomic_DNA"/>
</dbReference>
<dbReference type="GO" id="GO:0008270">
    <property type="term" value="F:zinc ion binding"/>
    <property type="evidence" value="ECO:0007669"/>
    <property type="project" value="UniProtKB-KW"/>
</dbReference>
<evidence type="ECO:0000256" key="3">
    <source>
        <dbReference type="ARBA" id="ARBA00022771"/>
    </source>
</evidence>
<organism evidence="7 8">
    <name type="scientific">Desulfomonile tiedjei</name>
    <dbReference type="NCBI Taxonomy" id="2358"/>
    <lineage>
        <taxon>Bacteria</taxon>
        <taxon>Pseudomonadati</taxon>
        <taxon>Thermodesulfobacteriota</taxon>
        <taxon>Desulfomonilia</taxon>
        <taxon>Desulfomonilales</taxon>
        <taxon>Desulfomonilaceae</taxon>
        <taxon>Desulfomonile</taxon>
    </lineage>
</organism>
<sequence length="313" mass="35111">MSKRDPYSILGVNRSAADDEIKSAYRKLARRYHPDMNSNSKAAESKFKELSEAYEILSDKEKRRRYDLFGHEGLNANLHDFNDASYRKSGFKRSGFGYNFNGYSGTGDHGVFDDIFSDFFRPDNNRRTRRFGPTRGSDLEYELTVDFLQSYHGVSAIVTILDRKINVHVPAGVDSGSKIRVPGQGAAGLRGGPSGDLYLGVVVTPHPLFRRDGDNIMSMLPITISEAILGAKIEIPGPEGRLLLRVPRGTQSGTIFRFRSKGFPSLKTSERGDLYVTAQVMIPEGIDQVSKELLAEFERRNPINPRRGIWDRT</sequence>
<comment type="caution">
    <text evidence="7">The sequence shown here is derived from an EMBL/GenBank/DDBJ whole genome shotgun (WGS) entry which is preliminary data.</text>
</comment>
<evidence type="ECO:0000256" key="5">
    <source>
        <dbReference type="ARBA" id="ARBA00023186"/>
    </source>
</evidence>
<dbReference type="SMART" id="SM00271">
    <property type="entry name" value="DnaJ"/>
    <property type="match status" value="1"/>
</dbReference>
<feature type="domain" description="J" evidence="6">
    <location>
        <begin position="5"/>
        <end position="70"/>
    </location>
</feature>
<dbReference type="Pfam" id="PF00226">
    <property type="entry name" value="DnaJ"/>
    <property type="match status" value="1"/>
</dbReference>
<keyword evidence="1" id="KW-0479">Metal-binding</keyword>
<dbReference type="Proteomes" id="UP000807825">
    <property type="component" value="Unassembled WGS sequence"/>
</dbReference>
<name>A0A9D6VAK4_9BACT</name>
<dbReference type="InterPro" id="IPR002939">
    <property type="entry name" value="DnaJ_C"/>
</dbReference>
<evidence type="ECO:0000259" key="6">
    <source>
        <dbReference type="PROSITE" id="PS50076"/>
    </source>
</evidence>
<evidence type="ECO:0000256" key="2">
    <source>
        <dbReference type="ARBA" id="ARBA00022737"/>
    </source>
</evidence>
<keyword evidence="2" id="KW-0677">Repeat</keyword>
<evidence type="ECO:0000313" key="7">
    <source>
        <dbReference type="EMBL" id="MBI5251917.1"/>
    </source>
</evidence>
<dbReference type="CDD" id="cd06257">
    <property type="entry name" value="DnaJ"/>
    <property type="match status" value="1"/>
</dbReference>
<dbReference type="PANTHER" id="PTHR43096:SF52">
    <property type="entry name" value="DNAJ HOMOLOG 1, MITOCHONDRIAL-RELATED"/>
    <property type="match status" value="1"/>
</dbReference>
<dbReference type="InterPro" id="IPR008971">
    <property type="entry name" value="HSP40/DnaJ_pept-bd"/>
</dbReference>
<gene>
    <name evidence="7" type="ORF">HY912_20690</name>
</gene>
<evidence type="ECO:0000256" key="4">
    <source>
        <dbReference type="ARBA" id="ARBA00022833"/>
    </source>
</evidence>
<accession>A0A9D6VAK4</accession>
<keyword evidence="3" id="KW-0863">Zinc-finger</keyword>
<dbReference type="InterPro" id="IPR036869">
    <property type="entry name" value="J_dom_sf"/>
</dbReference>
<dbReference type="PROSITE" id="PS00636">
    <property type="entry name" value="DNAJ_1"/>
    <property type="match status" value="1"/>
</dbReference>
<proteinExistence type="predicted"/>
<dbReference type="InterPro" id="IPR001623">
    <property type="entry name" value="DnaJ_domain"/>
</dbReference>
<dbReference type="SUPFAM" id="SSF49493">
    <property type="entry name" value="HSP40/DnaJ peptide-binding domain"/>
    <property type="match status" value="2"/>
</dbReference>
<evidence type="ECO:0000256" key="1">
    <source>
        <dbReference type="ARBA" id="ARBA00022723"/>
    </source>
</evidence>
<dbReference type="GO" id="GO:0005737">
    <property type="term" value="C:cytoplasm"/>
    <property type="evidence" value="ECO:0007669"/>
    <property type="project" value="TreeGrafter"/>
</dbReference>
<dbReference type="Gene3D" id="2.60.260.20">
    <property type="entry name" value="Urease metallochaperone UreE, N-terminal domain"/>
    <property type="match status" value="2"/>
</dbReference>
<dbReference type="AlphaFoldDB" id="A0A9D6VAK4"/>
<dbReference type="GO" id="GO:0051082">
    <property type="term" value="F:unfolded protein binding"/>
    <property type="evidence" value="ECO:0007669"/>
    <property type="project" value="InterPro"/>
</dbReference>
<dbReference type="SUPFAM" id="SSF46565">
    <property type="entry name" value="Chaperone J-domain"/>
    <property type="match status" value="1"/>
</dbReference>
<dbReference type="Gene3D" id="1.10.287.110">
    <property type="entry name" value="DnaJ domain"/>
    <property type="match status" value="1"/>
</dbReference>
<protein>
    <submittedName>
        <fullName evidence="7">DnaJ domain-containing protein</fullName>
    </submittedName>
</protein>
<dbReference type="GO" id="GO:0042026">
    <property type="term" value="P:protein refolding"/>
    <property type="evidence" value="ECO:0007669"/>
    <property type="project" value="TreeGrafter"/>
</dbReference>
<reference evidence="7" key="1">
    <citation type="submission" date="2020-07" db="EMBL/GenBank/DDBJ databases">
        <title>Huge and variable diversity of episymbiotic CPR bacteria and DPANN archaea in groundwater ecosystems.</title>
        <authorList>
            <person name="He C.Y."/>
            <person name="Keren R."/>
            <person name="Whittaker M."/>
            <person name="Farag I.F."/>
            <person name="Doudna J."/>
            <person name="Cate J.H.D."/>
            <person name="Banfield J.F."/>
        </authorList>
    </citation>
    <scope>NUCLEOTIDE SEQUENCE</scope>
    <source>
        <strain evidence="7">NC_groundwater_1664_Pr3_B-0.1um_52_9</strain>
    </source>
</reference>
<keyword evidence="5" id="KW-0143">Chaperone</keyword>
<dbReference type="PANTHER" id="PTHR43096">
    <property type="entry name" value="DNAJ HOMOLOG 1, MITOCHONDRIAL-RELATED"/>
    <property type="match status" value="1"/>
</dbReference>
<evidence type="ECO:0000313" key="8">
    <source>
        <dbReference type="Proteomes" id="UP000807825"/>
    </source>
</evidence>
<dbReference type="Pfam" id="PF01556">
    <property type="entry name" value="DnaJ_C"/>
    <property type="match status" value="1"/>
</dbReference>
<dbReference type="CDD" id="cd10747">
    <property type="entry name" value="DnaJ_C"/>
    <property type="match status" value="1"/>
</dbReference>
<dbReference type="FunFam" id="2.60.260.20:FF:000005">
    <property type="entry name" value="Chaperone protein dnaJ 1, mitochondrial"/>
    <property type="match status" value="1"/>
</dbReference>
<dbReference type="PRINTS" id="PR00625">
    <property type="entry name" value="JDOMAIN"/>
</dbReference>
<keyword evidence="4" id="KW-0862">Zinc</keyword>
<dbReference type="InterPro" id="IPR018253">
    <property type="entry name" value="DnaJ_domain_CS"/>
</dbReference>